<evidence type="ECO:0000256" key="2">
    <source>
        <dbReference type="ARBA" id="ARBA00022475"/>
    </source>
</evidence>
<protein>
    <recommendedName>
        <fullName evidence="7">RsgI N-terminal anti-sigma domain-containing protein</fullName>
    </recommendedName>
</protein>
<feature type="transmembrane region" description="Helical" evidence="6">
    <location>
        <begin position="64"/>
        <end position="82"/>
    </location>
</feature>
<reference evidence="9" key="1">
    <citation type="journal article" date="2019" name="Int. J. Syst. Evol. Microbiol.">
        <title>The Global Catalogue of Microorganisms (GCM) 10K type strain sequencing project: providing services to taxonomists for standard genome sequencing and annotation.</title>
        <authorList>
            <consortium name="The Broad Institute Genomics Platform"/>
            <consortium name="The Broad Institute Genome Sequencing Center for Infectious Disease"/>
            <person name="Wu L."/>
            <person name="Ma J."/>
        </authorList>
    </citation>
    <scope>NUCLEOTIDE SEQUENCE [LARGE SCALE GENOMIC DNA]</scope>
    <source>
        <strain evidence="9">TISTR 1858</strain>
    </source>
</reference>
<dbReference type="InterPro" id="IPR024449">
    <property type="entry name" value="Anti-sigma_RsgI_N"/>
</dbReference>
<gene>
    <name evidence="8" type="ORF">ACFSUN_15850</name>
</gene>
<sequence>MKKGIVMEHRGTYTIVMKKDGTFHKAKPVKHIDIGQEVTFELQQSNKRSFVYFLERARKLSRRVFVFVCFFILSTIPAYFLLAKNKAFAYVSIDINPSFELKVDNGLLVKSIRFVNNDARRIGMRLKQYKNKQMETVISQIMAQSERSNLVGEQRNMLIGVSFPNQQDKHNKLFSSLNTFLQHAEWNVTTFQIPEQIRKSAAKAGVPTFERIVKEMKHPSAKNSSVSLNLNDEEKAIIHSFYLEKNRLSEG</sequence>
<comment type="subcellular location">
    <subcellularLocation>
        <location evidence="1">Cell membrane</location>
        <topology evidence="1">Single-pass membrane protein</topology>
    </subcellularLocation>
</comment>
<proteinExistence type="predicted"/>
<keyword evidence="2" id="KW-1003">Cell membrane</keyword>
<keyword evidence="5 6" id="KW-0472">Membrane</keyword>
<feature type="domain" description="RsgI N-terminal anti-sigma" evidence="7">
    <location>
        <begin position="2"/>
        <end position="49"/>
    </location>
</feature>
<dbReference type="RefSeq" id="WP_379563304.1">
    <property type="nucleotide sequence ID" value="NZ_JBHUMX010000041.1"/>
</dbReference>
<dbReference type="InterPro" id="IPR055431">
    <property type="entry name" value="RsgI_M"/>
</dbReference>
<name>A0ABW5Q4B5_9BACI</name>
<evidence type="ECO:0000256" key="4">
    <source>
        <dbReference type="ARBA" id="ARBA00022989"/>
    </source>
</evidence>
<keyword evidence="3 6" id="KW-0812">Transmembrane</keyword>
<dbReference type="Pfam" id="PF23750">
    <property type="entry name" value="RsgI_M"/>
    <property type="match status" value="1"/>
</dbReference>
<keyword evidence="4 6" id="KW-1133">Transmembrane helix</keyword>
<evidence type="ECO:0000313" key="9">
    <source>
        <dbReference type="Proteomes" id="UP001597451"/>
    </source>
</evidence>
<dbReference type="EMBL" id="JBHUMX010000041">
    <property type="protein sequence ID" value="MFD2630260.1"/>
    <property type="molecule type" value="Genomic_DNA"/>
</dbReference>
<evidence type="ECO:0000256" key="1">
    <source>
        <dbReference type="ARBA" id="ARBA00004162"/>
    </source>
</evidence>
<evidence type="ECO:0000256" key="3">
    <source>
        <dbReference type="ARBA" id="ARBA00022692"/>
    </source>
</evidence>
<evidence type="ECO:0000259" key="7">
    <source>
        <dbReference type="PROSITE" id="PS51849"/>
    </source>
</evidence>
<organism evidence="8 9">
    <name type="scientific">Oceanobacillus kapialis</name>
    <dbReference type="NCBI Taxonomy" id="481353"/>
    <lineage>
        <taxon>Bacteria</taxon>
        <taxon>Bacillati</taxon>
        <taxon>Bacillota</taxon>
        <taxon>Bacilli</taxon>
        <taxon>Bacillales</taxon>
        <taxon>Bacillaceae</taxon>
        <taxon>Oceanobacillus</taxon>
    </lineage>
</organism>
<dbReference type="Proteomes" id="UP001597451">
    <property type="component" value="Unassembled WGS sequence"/>
</dbReference>
<dbReference type="Pfam" id="PF12791">
    <property type="entry name" value="RsgI_N"/>
    <property type="match status" value="1"/>
</dbReference>
<keyword evidence="9" id="KW-1185">Reference proteome</keyword>
<evidence type="ECO:0000313" key="8">
    <source>
        <dbReference type="EMBL" id="MFD2630260.1"/>
    </source>
</evidence>
<dbReference type="PROSITE" id="PS51849">
    <property type="entry name" value="RSGI_N"/>
    <property type="match status" value="1"/>
</dbReference>
<accession>A0ABW5Q4B5</accession>
<evidence type="ECO:0000256" key="5">
    <source>
        <dbReference type="ARBA" id="ARBA00023136"/>
    </source>
</evidence>
<evidence type="ECO:0000256" key="6">
    <source>
        <dbReference type="SAM" id="Phobius"/>
    </source>
</evidence>
<comment type="caution">
    <text evidence="8">The sequence shown here is derived from an EMBL/GenBank/DDBJ whole genome shotgun (WGS) entry which is preliminary data.</text>
</comment>